<feature type="compositionally biased region" description="Polar residues" evidence="2">
    <location>
        <begin position="93"/>
        <end position="103"/>
    </location>
</feature>
<accession>A0ABW2LJC8</accession>
<evidence type="ECO:0000256" key="2">
    <source>
        <dbReference type="SAM" id="MobiDB-lite"/>
    </source>
</evidence>
<organism evidence="5 6">
    <name type="scientific">Saccharopolyspora griseoalba</name>
    <dbReference type="NCBI Taxonomy" id="1431848"/>
    <lineage>
        <taxon>Bacteria</taxon>
        <taxon>Bacillati</taxon>
        <taxon>Actinomycetota</taxon>
        <taxon>Actinomycetes</taxon>
        <taxon>Pseudonocardiales</taxon>
        <taxon>Pseudonocardiaceae</taxon>
        <taxon>Saccharopolyspora</taxon>
    </lineage>
</organism>
<feature type="region of interest" description="Disordered" evidence="2">
    <location>
        <begin position="172"/>
        <end position="196"/>
    </location>
</feature>
<feature type="chain" id="PRO_5047422397" evidence="3">
    <location>
        <begin position="22"/>
        <end position="196"/>
    </location>
</feature>
<keyword evidence="6" id="KW-1185">Reference proteome</keyword>
<dbReference type="EMBL" id="JBHTCJ010000006">
    <property type="protein sequence ID" value="MFC7342637.1"/>
    <property type="molecule type" value="Genomic_DNA"/>
</dbReference>
<feature type="region of interest" description="Disordered" evidence="2">
    <location>
        <begin position="23"/>
        <end position="114"/>
    </location>
</feature>
<dbReference type="PANTHER" id="PTHR30329">
    <property type="entry name" value="STATOR ELEMENT OF FLAGELLAR MOTOR COMPLEX"/>
    <property type="match status" value="1"/>
</dbReference>
<evidence type="ECO:0000256" key="3">
    <source>
        <dbReference type="SAM" id="SignalP"/>
    </source>
</evidence>
<feature type="compositionally biased region" description="Gly residues" evidence="2">
    <location>
        <begin position="23"/>
        <end position="40"/>
    </location>
</feature>
<proteinExistence type="predicted"/>
<dbReference type="PANTHER" id="PTHR30329:SF21">
    <property type="entry name" value="LIPOPROTEIN YIAD-RELATED"/>
    <property type="match status" value="1"/>
</dbReference>
<keyword evidence="1" id="KW-0472">Membrane</keyword>
<dbReference type="InterPro" id="IPR036737">
    <property type="entry name" value="OmpA-like_sf"/>
</dbReference>
<sequence>MRRTSIKYAAVVITSAAALLAGCGTGQEGGQGQQGQGQGQEGQQQAPPSATPGGMGEGEQGQQGQEGQGQAGQGQAGDVAAAKTELQGKIDELQQSSPITFNPDSADLTDQGRQSVTQVAEMLKQAPQELRFEVSGYTAAVNGSTADAQELSTQRAQTVADQLSQAGITADRMQVAGKGDASGDPEAARRAEIKVM</sequence>
<dbReference type="Gene3D" id="3.30.1330.60">
    <property type="entry name" value="OmpA-like domain"/>
    <property type="match status" value="1"/>
</dbReference>
<gene>
    <name evidence="5" type="ORF">ACFQRI_14635</name>
</gene>
<dbReference type="CDD" id="cd07185">
    <property type="entry name" value="OmpA_C-like"/>
    <property type="match status" value="1"/>
</dbReference>
<dbReference type="PROSITE" id="PS51257">
    <property type="entry name" value="PROKAR_LIPOPROTEIN"/>
    <property type="match status" value="1"/>
</dbReference>
<dbReference type="InterPro" id="IPR050330">
    <property type="entry name" value="Bact_OuterMem_StrucFunc"/>
</dbReference>
<dbReference type="PROSITE" id="PS51123">
    <property type="entry name" value="OMPA_2"/>
    <property type="match status" value="1"/>
</dbReference>
<feature type="domain" description="OmpA-like" evidence="4">
    <location>
        <begin position="88"/>
        <end position="196"/>
    </location>
</feature>
<evidence type="ECO:0000313" key="5">
    <source>
        <dbReference type="EMBL" id="MFC7342637.1"/>
    </source>
</evidence>
<dbReference type="RefSeq" id="WP_380668697.1">
    <property type="nucleotide sequence ID" value="NZ_JBHTCJ010000006.1"/>
</dbReference>
<keyword evidence="3" id="KW-0732">Signal</keyword>
<dbReference type="InterPro" id="IPR006665">
    <property type="entry name" value="OmpA-like"/>
</dbReference>
<dbReference type="Proteomes" id="UP001596504">
    <property type="component" value="Unassembled WGS sequence"/>
</dbReference>
<name>A0ABW2LJC8_9PSEU</name>
<reference evidence="6" key="1">
    <citation type="journal article" date="2019" name="Int. J. Syst. Evol. Microbiol.">
        <title>The Global Catalogue of Microorganisms (GCM) 10K type strain sequencing project: providing services to taxonomists for standard genome sequencing and annotation.</title>
        <authorList>
            <consortium name="The Broad Institute Genomics Platform"/>
            <consortium name="The Broad Institute Genome Sequencing Center for Infectious Disease"/>
            <person name="Wu L."/>
            <person name="Ma J."/>
        </authorList>
    </citation>
    <scope>NUCLEOTIDE SEQUENCE [LARGE SCALE GENOMIC DNA]</scope>
    <source>
        <strain evidence="6">WLHS5</strain>
    </source>
</reference>
<dbReference type="SUPFAM" id="SSF103088">
    <property type="entry name" value="OmpA-like"/>
    <property type="match status" value="1"/>
</dbReference>
<comment type="caution">
    <text evidence="5">The sequence shown here is derived from an EMBL/GenBank/DDBJ whole genome shotgun (WGS) entry which is preliminary data.</text>
</comment>
<dbReference type="Pfam" id="PF00691">
    <property type="entry name" value="OmpA"/>
    <property type="match status" value="1"/>
</dbReference>
<feature type="compositionally biased region" description="Basic and acidic residues" evidence="2">
    <location>
        <begin position="186"/>
        <end position="196"/>
    </location>
</feature>
<protein>
    <submittedName>
        <fullName evidence="5">OmpA family protein</fullName>
    </submittedName>
</protein>
<evidence type="ECO:0000259" key="4">
    <source>
        <dbReference type="PROSITE" id="PS51123"/>
    </source>
</evidence>
<evidence type="ECO:0000256" key="1">
    <source>
        <dbReference type="PROSITE-ProRule" id="PRU00473"/>
    </source>
</evidence>
<feature type="compositionally biased region" description="Gly residues" evidence="2">
    <location>
        <begin position="53"/>
        <end position="75"/>
    </location>
</feature>
<feature type="signal peptide" evidence="3">
    <location>
        <begin position="1"/>
        <end position="21"/>
    </location>
</feature>
<evidence type="ECO:0000313" key="6">
    <source>
        <dbReference type="Proteomes" id="UP001596504"/>
    </source>
</evidence>